<dbReference type="GeneID" id="98569547"/>
<dbReference type="EMBL" id="NGJU01000031">
    <property type="protein sequence ID" value="RST91325.1"/>
    <property type="molecule type" value="Genomic_DNA"/>
</dbReference>
<keyword evidence="1" id="KW-0812">Transmembrane</keyword>
<keyword evidence="3" id="KW-1185">Reference proteome</keyword>
<evidence type="ECO:0000256" key="1">
    <source>
        <dbReference type="SAM" id="Phobius"/>
    </source>
</evidence>
<gene>
    <name evidence="2" type="ORF">CBF35_14455</name>
</gene>
<reference evidence="2 3" key="1">
    <citation type="submission" date="2017-05" db="EMBL/GenBank/DDBJ databases">
        <title>Vagococcus spp. assemblies.</title>
        <authorList>
            <person name="Gulvik C.A."/>
        </authorList>
    </citation>
    <scope>NUCLEOTIDE SEQUENCE [LARGE SCALE GENOMIC DNA]</scope>
    <source>
        <strain evidence="2 3">NCFB 2777</strain>
    </source>
</reference>
<name>A0A429ZCE4_9ENTE</name>
<accession>A0A429ZCE4</accession>
<dbReference type="RefSeq" id="WP_126782396.1">
    <property type="nucleotide sequence ID" value="NZ_JBQDMR010000061.1"/>
</dbReference>
<dbReference type="Proteomes" id="UP000287239">
    <property type="component" value="Unassembled WGS sequence"/>
</dbReference>
<comment type="caution">
    <text evidence="2">The sequence shown here is derived from an EMBL/GenBank/DDBJ whole genome shotgun (WGS) entry which is preliminary data.</text>
</comment>
<organism evidence="2 3">
    <name type="scientific">Vagococcus salmoninarum</name>
    <dbReference type="NCBI Taxonomy" id="2739"/>
    <lineage>
        <taxon>Bacteria</taxon>
        <taxon>Bacillati</taxon>
        <taxon>Bacillota</taxon>
        <taxon>Bacilli</taxon>
        <taxon>Lactobacillales</taxon>
        <taxon>Enterococcaceae</taxon>
        <taxon>Vagococcus</taxon>
    </lineage>
</organism>
<evidence type="ECO:0000313" key="3">
    <source>
        <dbReference type="Proteomes" id="UP000287239"/>
    </source>
</evidence>
<feature type="transmembrane region" description="Helical" evidence="1">
    <location>
        <begin position="20"/>
        <end position="38"/>
    </location>
</feature>
<protein>
    <submittedName>
        <fullName evidence="2">Uncharacterized protein</fullName>
    </submittedName>
</protein>
<sequence>MSMSEKQKLQKENRQELWIACRFGLGGGAFLCLAILFSQDFNELVGSKGLIGLIYWLFGAKGTIIICSFLGMSCLFLFVKGGIVYLRGRDELRNN</sequence>
<keyword evidence="1" id="KW-1133">Transmembrane helix</keyword>
<evidence type="ECO:0000313" key="2">
    <source>
        <dbReference type="EMBL" id="RST91325.1"/>
    </source>
</evidence>
<feature type="transmembrane region" description="Helical" evidence="1">
    <location>
        <begin position="53"/>
        <end position="79"/>
    </location>
</feature>
<keyword evidence="1" id="KW-0472">Membrane</keyword>
<proteinExistence type="predicted"/>
<dbReference type="AlphaFoldDB" id="A0A429ZCE4"/>